<dbReference type="InterPro" id="IPR001029">
    <property type="entry name" value="Flagellin_N"/>
</dbReference>
<dbReference type="SUPFAM" id="SSF64518">
    <property type="entry name" value="Phase 1 flagellin"/>
    <property type="match status" value="1"/>
</dbReference>
<feature type="domain" description="Flagellin C-terminal" evidence="7">
    <location>
        <begin position="308"/>
        <end position="389"/>
    </location>
</feature>
<organism evidence="8 9">
    <name type="scientific">Stagnimonas aquatica</name>
    <dbReference type="NCBI Taxonomy" id="2689987"/>
    <lineage>
        <taxon>Bacteria</taxon>
        <taxon>Pseudomonadati</taxon>
        <taxon>Pseudomonadota</taxon>
        <taxon>Gammaproteobacteria</taxon>
        <taxon>Nevskiales</taxon>
        <taxon>Nevskiaceae</taxon>
        <taxon>Stagnimonas</taxon>
    </lineage>
</organism>
<dbReference type="GO" id="GO:0005198">
    <property type="term" value="F:structural molecule activity"/>
    <property type="evidence" value="ECO:0007669"/>
    <property type="project" value="InterPro"/>
</dbReference>
<dbReference type="GO" id="GO:0009424">
    <property type="term" value="C:bacterial-type flagellum hook"/>
    <property type="evidence" value="ECO:0007669"/>
    <property type="project" value="InterPro"/>
</dbReference>
<comment type="subcellular location">
    <subcellularLocation>
        <location evidence="1">Bacterial flagellum</location>
    </subcellularLocation>
    <subcellularLocation>
        <location evidence="2">Secreted</location>
    </subcellularLocation>
</comment>
<evidence type="ECO:0000256" key="4">
    <source>
        <dbReference type="ARBA" id="ARBA00022525"/>
    </source>
</evidence>
<keyword evidence="5" id="KW-0975">Bacterial flagellum</keyword>
<proteinExistence type="inferred from homology"/>
<evidence type="ECO:0000256" key="1">
    <source>
        <dbReference type="ARBA" id="ARBA00004365"/>
    </source>
</evidence>
<comment type="similarity">
    <text evidence="3">Belongs to the bacterial flagellin family.</text>
</comment>
<dbReference type="Proteomes" id="UP000282106">
    <property type="component" value="Unassembled WGS sequence"/>
</dbReference>
<dbReference type="InterPro" id="IPR046358">
    <property type="entry name" value="Flagellin_C"/>
</dbReference>
<dbReference type="AlphaFoldDB" id="A0A3N0V4Y0"/>
<dbReference type="GO" id="GO:0071973">
    <property type="term" value="P:bacterial-type flagellum-dependent cell motility"/>
    <property type="evidence" value="ECO:0007669"/>
    <property type="project" value="InterPro"/>
</dbReference>
<dbReference type="InParanoid" id="A0A3N0V4Y0"/>
<accession>A0A3N0V4Y0</accession>
<dbReference type="RefSeq" id="WP_123212584.1">
    <property type="nucleotide sequence ID" value="NZ_RJVO01000007.1"/>
</dbReference>
<dbReference type="GO" id="GO:0005576">
    <property type="term" value="C:extracellular region"/>
    <property type="evidence" value="ECO:0007669"/>
    <property type="project" value="UniProtKB-SubCell"/>
</dbReference>
<keyword evidence="4" id="KW-0964">Secreted</keyword>
<evidence type="ECO:0000256" key="2">
    <source>
        <dbReference type="ARBA" id="ARBA00004613"/>
    </source>
</evidence>
<dbReference type="Pfam" id="PF00700">
    <property type="entry name" value="Flagellin_C"/>
    <property type="match status" value="1"/>
</dbReference>
<dbReference type="PANTHER" id="PTHR42792">
    <property type="entry name" value="FLAGELLIN"/>
    <property type="match status" value="1"/>
</dbReference>
<evidence type="ECO:0000259" key="6">
    <source>
        <dbReference type="Pfam" id="PF00669"/>
    </source>
</evidence>
<evidence type="ECO:0000313" key="8">
    <source>
        <dbReference type="EMBL" id="ROH87860.1"/>
    </source>
</evidence>
<dbReference type="NCBIfam" id="TIGR02550">
    <property type="entry name" value="flagell_flgL"/>
    <property type="match status" value="1"/>
</dbReference>
<dbReference type="EMBL" id="RJVO01000007">
    <property type="protein sequence ID" value="ROH87860.1"/>
    <property type="molecule type" value="Genomic_DNA"/>
</dbReference>
<keyword evidence="9" id="KW-1185">Reference proteome</keyword>
<dbReference type="InterPro" id="IPR001492">
    <property type="entry name" value="Flagellin"/>
</dbReference>
<evidence type="ECO:0000313" key="9">
    <source>
        <dbReference type="Proteomes" id="UP000282106"/>
    </source>
</evidence>
<evidence type="ECO:0000259" key="7">
    <source>
        <dbReference type="Pfam" id="PF00700"/>
    </source>
</evidence>
<evidence type="ECO:0000256" key="5">
    <source>
        <dbReference type="ARBA" id="ARBA00023143"/>
    </source>
</evidence>
<sequence>MRLSTLGVHNASVSSLLSKQAELAQTQQRISSERKFRTAGENPAGMAQSLALESAQAAHARLGANVTTLRHRLSAEESTLAAVDDNLTRVRELALQANSAALSSEDRSQISGELEQLYARLVDLANSDDGTGHYLFGGSRDGDAPFASSGGAVLYGGDQQARELAIGPGTRMTDGDSGDAVFLRIRTGAQVQTAASNTGTLALSGLASTGGGTQALTLSFSGGQYEARAADGSLVQSGSYTAGDSISLPGVRLSLKGSPADGDSLVLKPGGNQDLFAQVRSIIDAVQAPVGTDAARAQAQTLRSSALSALDSGMTHVSSVRSSVGTRLASLDQVESQLGALDEQLQTTLSDVRDIGYAEAISKLELQTTALQAAQAVFAKVQGLTLFNYIR</sequence>
<reference evidence="8 9" key="1">
    <citation type="submission" date="2018-10" db="EMBL/GenBank/DDBJ databases">
        <authorList>
            <person name="Chen W.-M."/>
        </authorList>
    </citation>
    <scope>NUCLEOTIDE SEQUENCE [LARGE SCALE GENOMIC DNA]</scope>
    <source>
        <strain evidence="8 9">THS-13</strain>
    </source>
</reference>
<dbReference type="Gene3D" id="1.20.1330.10">
    <property type="entry name" value="f41 fragment of flagellin, N-terminal domain"/>
    <property type="match status" value="1"/>
</dbReference>
<keyword evidence="8" id="KW-0282">Flagellum</keyword>
<protein>
    <submittedName>
        <fullName evidence="8">Flagellar hook-associated protein 3</fullName>
    </submittedName>
</protein>
<dbReference type="InterPro" id="IPR013384">
    <property type="entry name" value="Flagell_FlgL"/>
</dbReference>
<keyword evidence="8" id="KW-0969">Cilium</keyword>
<evidence type="ECO:0000256" key="3">
    <source>
        <dbReference type="ARBA" id="ARBA00005709"/>
    </source>
</evidence>
<keyword evidence="8" id="KW-0966">Cell projection</keyword>
<comment type="caution">
    <text evidence="8">The sequence shown here is derived from an EMBL/GenBank/DDBJ whole genome shotgun (WGS) entry which is preliminary data.</text>
</comment>
<dbReference type="Pfam" id="PF00669">
    <property type="entry name" value="Flagellin_N"/>
    <property type="match status" value="1"/>
</dbReference>
<gene>
    <name evidence="8" type="primary">flgL</name>
    <name evidence="8" type="ORF">ED208_14210</name>
</gene>
<feature type="domain" description="Flagellin N-terminal" evidence="6">
    <location>
        <begin position="4"/>
        <end position="139"/>
    </location>
</feature>
<name>A0A3N0V4Y0_9GAMM</name>
<dbReference type="PANTHER" id="PTHR42792:SF1">
    <property type="entry name" value="FLAGELLAR HOOK-ASSOCIATED PROTEIN 3"/>
    <property type="match status" value="1"/>
</dbReference>
<dbReference type="FunCoup" id="A0A3N0V4Y0">
    <property type="interactions" value="61"/>
</dbReference>